<sequence length="288" mass="33477">MDNVENGYTNWSLGVIVFFILYEIAKGATKNGKKIGKDWQMLGIAVTWLHFIERPLLILCSFGLFTLFMPGHAGALAWLDDQYLLVGVISFVMIDELLHGWVHNFSHSRTPENTMLAKLQRWYKVTHRTHHLHGGADNRGELGVSQTIVVGWGWAFTLPNYWFGYLCLYLGLFHVWAIGTAIKSIWGIHTHANLDYDLKLLNHPNPIISKTMYALCHVLTFPTQHHHHHSRSPTSACNLQNMLALYDWLLWKKLAIEFERPKIYGWRKNEKEENSVLYRYFYRPLNKG</sequence>
<feature type="transmembrane region" description="Helical" evidence="1">
    <location>
        <begin position="162"/>
        <end position="182"/>
    </location>
</feature>
<dbReference type="STRING" id="1470434.AZF00_12545"/>
<organism evidence="2 3">
    <name type="scientific">Zhongshania aliphaticivorans</name>
    <dbReference type="NCBI Taxonomy" id="1470434"/>
    <lineage>
        <taxon>Bacteria</taxon>
        <taxon>Pseudomonadati</taxon>
        <taxon>Pseudomonadota</taxon>
        <taxon>Gammaproteobacteria</taxon>
        <taxon>Cellvibrionales</taxon>
        <taxon>Spongiibacteraceae</taxon>
        <taxon>Zhongshania</taxon>
    </lineage>
</organism>
<feature type="transmembrane region" description="Helical" evidence="1">
    <location>
        <begin position="56"/>
        <end position="79"/>
    </location>
</feature>
<keyword evidence="1" id="KW-1133">Transmembrane helix</keyword>
<dbReference type="EMBL" id="CP014544">
    <property type="protein sequence ID" value="AMO69080.1"/>
    <property type="molecule type" value="Genomic_DNA"/>
</dbReference>
<name>A0A127M781_9GAMM</name>
<dbReference type="KEGG" id="zal:AZF00_12545"/>
<accession>A0A127M781</accession>
<evidence type="ECO:0008006" key="4">
    <source>
        <dbReference type="Google" id="ProtNLM"/>
    </source>
</evidence>
<feature type="transmembrane region" description="Helical" evidence="1">
    <location>
        <begin position="6"/>
        <end position="25"/>
    </location>
</feature>
<proteinExistence type="predicted"/>
<evidence type="ECO:0000256" key="1">
    <source>
        <dbReference type="SAM" id="Phobius"/>
    </source>
</evidence>
<protein>
    <recommendedName>
        <fullName evidence="4">Fatty acid hydroxylase domain-containing protein</fullName>
    </recommendedName>
</protein>
<dbReference type="AlphaFoldDB" id="A0A127M781"/>
<gene>
    <name evidence="2" type="ORF">AZF00_12545</name>
</gene>
<reference evidence="2 3" key="1">
    <citation type="submission" date="2015-12" db="EMBL/GenBank/DDBJ databases">
        <authorList>
            <person name="Shamseldin A."/>
            <person name="Moawad H."/>
            <person name="Abd El-Rahim W.M."/>
            <person name="Sadowsky M.J."/>
        </authorList>
    </citation>
    <scope>NUCLEOTIDE SEQUENCE [LARGE SCALE GENOMIC DNA]</scope>
    <source>
        <strain evidence="2 3">SM2</strain>
    </source>
</reference>
<dbReference type="Proteomes" id="UP000074119">
    <property type="component" value="Chromosome"/>
</dbReference>
<keyword evidence="1" id="KW-0472">Membrane</keyword>
<evidence type="ECO:0000313" key="2">
    <source>
        <dbReference type="EMBL" id="AMO69080.1"/>
    </source>
</evidence>
<evidence type="ECO:0000313" key="3">
    <source>
        <dbReference type="Proteomes" id="UP000074119"/>
    </source>
</evidence>
<keyword evidence="1" id="KW-0812">Transmembrane</keyword>